<protein>
    <recommendedName>
        <fullName evidence="4">SLY1 protein</fullName>
    </recommendedName>
</protein>
<evidence type="ECO:0000313" key="3">
    <source>
        <dbReference type="Proteomes" id="UP000094336"/>
    </source>
</evidence>
<dbReference type="PANTHER" id="PTHR11679">
    <property type="entry name" value="VESICLE PROTEIN SORTING-ASSOCIATED"/>
    <property type="match status" value="1"/>
</dbReference>
<dbReference type="InterPro" id="IPR027482">
    <property type="entry name" value="Sec1-like_dom2"/>
</dbReference>
<evidence type="ECO:0008006" key="4">
    <source>
        <dbReference type="Google" id="ProtNLM"/>
    </source>
</evidence>
<dbReference type="Proteomes" id="UP000094336">
    <property type="component" value="Unassembled WGS sequence"/>
</dbReference>
<dbReference type="InterPro" id="IPR043127">
    <property type="entry name" value="Sec-1-like_dom3a"/>
</dbReference>
<evidence type="ECO:0000256" key="1">
    <source>
        <dbReference type="ARBA" id="ARBA00009884"/>
    </source>
</evidence>
<dbReference type="GO" id="GO:0005783">
    <property type="term" value="C:endoplasmic reticulum"/>
    <property type="evidence" value="ECO:0007669"/>
    <property type="project" value="EnsemblFungi"/>
</dbReference>
<dbReference type="Gene3D" id="3.40.50.2060">
    <property type="match status" value="1"/>
</dbReference>
<dbReference type="InterPro" id="IPR043154">
    <property type="entry name" value="Sec-1-like_dom1"/>
</dbReference>
<dbReference type="STRING" id="984486.A0A1E3QR24"/>
<dbReference type="GO" id="GO:0006890">
    <property type="term" value="P:retrograde vesicle-mediated transport, Golgi to endoplasmic reticulum"/>
    <property type="evidence" value="ECO:0007669"/>
    <property type="project" value="EnsemblFungi"/>
</dbReference>
<dbReference type="Gene3D" id="3.40.50.1910">
    <property type="match status" value="1"/>
</dbReference>
<dbReference type="SUPFAM" id="SSF56815">
    <property type="entry name" value="Sec1/munc18-like (SM) proteins"/>
    <property type="match status" value="1"/>
</dbReference>
<evidence type="ECO:0000313" key="2">
    <source>
        <dbReference type="EMBL" id="ODQ80166.1"/>
    </source>
</evidence>
<dbReference type="GeneID" id="30146522"/>
<dbReference type="GO" id="GO:0019905">
    <property type="term" value="F:syntaxin binding"/>
    <property type="evidence" value="ECO:0007669"/>
    <property type="project" value="EnsemblFungi"/>
</dbReference>
<dbReference type="RefSeq" id="XP_018985494.1">
    <property type="nucleotide sequence ID" value="XM_019128669.1"/>
</dbReference>
<dbReference type="EMBL" id="KV454430">
    <property type="protein sequence ID" value="ODQ80166.1"/>
    <property type="molecule type" value="Genomic_DNA"/>
</dbReference>
<reference evidence="3" key="1">
    <citation type="submission" date="2016-05" db="EMBL/GenBank/DDBJ databases">
        <title>Comparative genomics of biotechnologically important yeasts.</title>
        <authorList>
            <consortium name="DOE Joint Genome Institute"/>
            <person name="Riley R."/>
            <person name="Haridas S."/>
            <person name="Wolfe K.H."/>
            <person name="Lopes M.R."/>
            <person name="Hittinger C.T."/>
            <person name="Goker M."/>
            <person name="Salamov A."/>
            <person name="Wisecaver J."/>
            <person name="Long T.M."/>
            <person name="Aerts A.L."/>
            <person name="Barry K."/>
            <person name="Choi C."/>
            <person name="Clum A."/>
            <person name="Coughlan A.Y."/>
            <person name="Deshpande S."/>
            <person name="Douglass A.P."/>
            <person name="Hanson S.J."/>
            <person name="Klenk H.-P."/>
            <person name="Labutti K."/>
            <person name="Lapidus A."/>
            <person name="Lindquist E."/>
            <person name="Lipzen A."/>
            <person name="Meier-Kolthoff J.P."/>
            <person name="Ohm R.A."/>
            <person name="Otillar R.P."/>
            <person name="Pangilinan J."/>
            <person name="Peng Y."/>
            <person name="Rokas A."/>
            <person name="Rosa C.A."/>
            <person name="Scheuner C."/>
            <person name="Sibirny A.A."/>
            <person name="Slot J.C."/>
            <person name="Stielow J.B."/>
            <person name="Sun H."/>
            <person name="Kurtzman C.P."/>
            <person name="Blackwell M."/>
            <person name="Grigoriev I.V."/>
            <person name="Jeffries T.W."/>
        </authorList>
    </citation>
    <scope>NUCLEOTIDE SEQUENCE [LARGE SCALE GENOMIC DNA]</scope>
    <source>
        <strain evidence="3">NRRL Y-12698</strain>
    </source>
</reference>
<accession>A0A1E3QR24</accession>
<dbReference type="AlphaFoldDB" id="A0A1E3QR24"/>
<comment type="similarity">
    <text evidence="1">Belongs to the STXBP/unc-18/SEC1 family.</text>
</comment>
<dbReference type="GO" id="GO:0006888">
    <property type="term" value="P:endoplasmic reticulum to Golgi vesicle-mediated transport"/>
    <property type="evidence" value="ECO:0007669"/>
    <property type="project" value="EnsemblFungi"/>
</dbReference>
<name>A0A1E3QR24_9ASCO</name>
<dbReference type="GO" id="GO:0000139">
    <property type="term" value="C:Golgi membrane"/>
    <property type="evidence" value="ECO:0007669"/>
    <property type="project" value="EnsemblFungi"/>
</dbReference>
<gene>
    <name evidence="2" type="ORF">BABINDRAFT_161145</name>
</gene>
<dbReference type="InterPro" id="IPR036045">
    <property type="entry name" value="Sec1-like_sf"/>
</dbReference>
<dbReference type="GO" id="GO:0046578">
    <property type="term" value="P:regulation of Ras protein signal transduction"/>
    <property type="evidence" value="ECO:0007669"/>
    <property type="project" value="EnsemblFungi"/>
</dbReference>
<proteinExistence type="inferred from homology"/>
<dbReference type="Gene3D" id="1.25.40.60">
    <property type="match status" value="1"/>
</dbReference>
<dbReference type="Gene3D" id="3.90.830.10">
    <property type="entry name" value="Syntaxin Binding Protein 1, Chain A, domain 2"/>
    <property type="match status" value="1"/>
</dbReference>
<dbReference type="GO" id="GO:0030134">
    <property type="term" value="C:COPII-coated ER to Golgi transport vesicle"/>
    <property type="evidence" value="ECO:0007669"/>
    <property type="project" value="EnsemblFungi"/>
</dbReference>
<organism evidence="2 3">
    <name type="scientific">Babjeviella inositovora NRRL Y-12698</name>
    <dbReference type="NCBI Taxonomy" id="984486"/>
    <lineage>
        <taxon>Eukaryota</taxon>
        <taxon>Fungi</taxon>
        <taxon>Dikarya</taxon>
        <taxon>Ascomycota</taxon>
        <taxon>Saccharomycotina</taxon>
        <taxon>Pichiomycetes</taxon>
        <taxon>Serinales incertae sedis</taxon>
        <taxon>Babjeviella</taxon>
    </lineage>
</organism>
<dbReference type="PIRSF" id="PIRSF005715">
    <property type="entry name" value="VPS45_Sec1"/>
    <property type="match status" value="1"/>
</dbReference>
<dbReference type="Pfam" id="PF00995">
    <property type="entry name" value="Sec1"/>
    <property type="match status" value="1"/>
</dbReference>
<keyword evidence="3" id="KW-1185">Reference proteome</keyword>
<dbReference type="GO" id="GO:0035543">
    <property type="term" value="P:positive regulation of SNARE complex assembly"/>
    <property type="evidence" value="ECO:0007669"/>
    <property type="project" value="EnsemblFungi"/>
</dbReference>
<sequence length="610" mass="66444">MSLKEPSTLRDRQRECLERMLNLNADTPADTPVWKALVLDTRSQAIVSSTMRVNDLLRCGITVHSLINAPRAALPDVPAVYFVEPTVDNIRHIVADIERDTYAAVYVNFTSALPRALLEEFAKKVAVAGKAARVAQVYDQCADFVVTEPDLFALELPGVYRQFTSAVTTEAQIDTLTSQIAAGLFDVLSTLGSMPVIRCPSGGPAEFVATKLDARLRDHVANTKGAQPHRPVLILLDRSFDLRAMLAHSWIYQCMISDVFALARNTITLTETKDGARTVRKYDVDPGDFFWAANAALPFPDAVENVERELAAYKARAQAVTAADTDVHDLDGARDTARIQHAILVLPELAARKNIIDMHMNVLAALLAELETRKLDRFFEIEQGTGPKTQAQFWELVQDTAAPVSDKLRTFMVLTLGTDLPAEYVTKCEAALEAQGADLAALRHVRRAKELTKMSRTFAARDVAPAPAGALSGLSSRLMGLTDGGLLTEGVGSLLTGLKRLLPENSNMPITDIVESIMEPSSKPSAATDGYLYFDPKMARGGATRQPVKISYADGIVFVVGGGNYLEYQNLKEWTAGKHGQTHGTKHVVYGSTAVVSAEEFLTECAELGN</sequence>
<dbReference type="InterPro" id="IPR001619">
    <property type="entry name" value="Sec1-like"/>
</dbReference>
<dbReference type="OrthoDB" id="10251230at2759"/>
<dbReference type="GO" id="GO:0048280">
    <property type="term" value="P:vesicle fusion with Golgi apparatus"/>
    <property type="evidence" value="ECO:0007669"/>
    <property type="project" value="EnsemblFungi"/>
</dbReference>